<evidence type="ECO:0000256" key="4">
    <source>
        <dbReference type="ARBA" id="ARBA00012950"/>
    </source>
</evidence>
<dbReference type="Pfam" id="PF00583">
    <property type="entry name" value="Acetyltransf_1"/>
    <property type="match status" value="1"/>
</dbReference>
<dbReference type="PROSITE" id="PS51186">
    <property type="entry name" value="GNAT"/>
    <property type="match status" value="1"/>
</dbReference>
<dbReference type="PANTHER" id="PTHR20531:SF1">
    <property type="entry name" value="N-ALPHA-ACETYLTRANSFERASE 40"/>
    <property type="match status" value="1"/>
</dbReference>
<keyword evidence="7" id="KW-0808">Transferase</keyword>
<evidence type="ECO:0000256" key="7">
    <source>
        <dbReference type="ARBA" id="ARBA00022679"/>
    </source>
</evidence>
<keyword evidence="8" id="KW-0539">Nucleus</keyword>
<dbReference type="InterPro" id="IPR039949">
    <property type="entry name" value="NAA40"/>
</dbReference>
<dbReference type="CDD" id="cd04301">
    <property type="entry name" value="NAT_SF"/>
    <property type="match status" value="1"/>
</dbReference>
<comment type="caution">
    <text evidence="13">The sequence shown here is derived from an EMBL/GenBank/DDBJ whole genome shotgun (WGS) entry which is preliminary data.</text>
</comment>
<dbReference type="Proteomes" id="UP001628156">
    <property type="component" value="Unassembled WGS sequence"/>
</dbReference>
<keyword evidence="9" id="KW-0012">Acyltransferase</keyword>
<dbReference type="SUPFAM" id="SSF55729">
    <property type="entry name" value="Acyl-CoA N-acyltransferases (Nat)"/>
    <property type="match status" value="1"/>
</dbReference>
<feature type="domain" description="N-acetyltransferase" evidence="12">
    <location>
        <begin position="36"/>
        <end position="181"/>
    </location>
</feature>
<evidence type="ECO:0000256" key="11">
    <source>
        <dbReference type="ARBA" id="ARBA00049524"/>
    </source>
</evidence>
<accession>A0ABQ0D893</accession>
<keyword evidence="14" id="KW-1185">Reference proteome</keyword>
<evidence type="ECO:0000256" key="3">
    <source>
        <dbReference type="ARBA" id="ARBA00008870"/>
    </source>
</evidence>
<evidence type="ECO:0000259" key="12">
    <source>
        <dbReference type="PROSITE" id="PS51186"/>
    </source>
</evidence>
<evidence type="ECO:0000313" key="14">
    <source>
        <dbReference type="Proteomes" id="UP001628156"/>
    </source>
</evidence>
<evidence type="ECO:0000256" key="9">
    <source>
        <dbReference type="ARBA" id="ARBA00023315"/>
    </source>
</evidence>
<keyword evidence="6" id="KW-0963">Cytoplasm</keyword>
<evidence type="ECO:0000256" key="10">
    <source>
        <dbReference type="ARBA" id="ARBA00047821"/>
    </source>
</evidence>
<reference evidence="13 14" key="1">
    <citation type="journal article" date="2019" name="PLoS Negl. Trop. Dis.">
        <title>Whole genome sequencing of Entamoeba nuttalli reveals mammalian host-related molecular signatures and a novel octapeptide-repeat surface protein.</title>
        <authorList>
            <person name="Tanaka M."/>
            <person name="Makiuchi T."/>
            <person name="Komiyama T."/>
            <person name="Shiina T."/>
            <person name="Osaki K."/>
            <person name="Tachibana H."/>
        </authorList>
    </citation>
    <scope>NUCLEOTIDE SEQUENCE [LARGE SCALE GENOMIC DNA]</scope>
    <source>
        <strain evidence="13 14">P19-061405</strain>
    </source>
</reference>
<gene>
    <name evidence="13" type="ORF">ENUP19_0012G0018</name>
</gene>
<dbReference type="EMBL" id="BAAFRS010000012">
    <property type="protein sequence ID" value="GAB1219066.1"/>
    <property type="molecule type" value="Genomic_DNA"/>
</dbReference>
<comment type="similarity">
    <text evidence="3">Belongs to the acetyltransferase family. NAA40 subfamily.</text>
</comment>
<comment type="catalytic activity">
    <reaction evidence="11">
        <text>N-terminal L-seryl-[histone H4] + acetyl-CoA = N-terminal N(alpha)-acetyl-L-seryl-[histone H4] + CoA + H(+)</text>
        <dbReference type="Rhea" id="RHEA:50596"/>
        <dbReference type="Rhea" id="RHEA-COMP:12740"/>
        <dbReference type="Rhea" id="RHEA-COMP:12743"/>
        <dbReference type="ChEBI" id="CHEBI:15378"/>
        <dbReference type="ChEBI" id="CHEBI:57287"/>
        <dbReference type="ChEBI" id="CHEBI:57288"/>
        <dbReference type="ChEBI" id="CHEBI:64738"/>
        <dbReference type="ChEBI" id="CHEBI:83690"/>
        <dbReference type="EC" id="2.3.1.257"/>
    </reaction>
</comment>
<dbReference type="PANTHER" id="PTHR20531">
    <property type="entry name" value="N-ALPHA-ACETYLTRANSFERASE 40"/>
    <property type="match status" value="1"/>
</dbReference>
<evidence type="ECO:0000256" key="6">
    <source>
        <dbReference type="ARBA" id="ARBA00022490"/>
    </source>
</evidence>
<comment type="catalytic activity">
    <reaction evidence="10">
        <text>N-terminal L-seryl-[histone H2A] + acetyl-CoA = N-terminal N(alpha)-acetyl-L-seryl-[histone H2A] + CoA + H(+)</text>
        <dbReference type="Rhea" id="RHEA:50600"/>
        <dbReference type="Rhea" id="RHEA-COMP:12742"/>
        <dbReference type="Rhea" id="RHEA-COMP:12744"/>
        <dbReference type="ChEBI" id="CHEBI:15378"/>
        <dbReference type="ChEBI" id="CHEBI:57287"/>
        <dbReference type="ChEBI" id="CHEBI:57288"/>
        <dbReference type="ChEBI" id="CHEBI:64738"/>
        <dbReference type="ChEBI" id="CHEBI:83690"/>
        <dbReference type="EC" id="2.3.1.257"/>
    </reaction>
</comment>
<name>A0ABQ0D893_9EUKA</name>
<evidence type="ECO:0000256" key="8">
    <source>
        <dbReference type="ARBA" id="ARBA00023242"/>
    </source>
</evidence>
<organism evidence="13 14">
    <name type="scientific">Entamoeba nuttalli</name>
    <dbReference type="NCBI Taxonomy" id="412467"/>
    <lineage>
        <taxon>Eukaryota</taxon>
        <taxon>Amoebozoa</taxon>
        <taxon>Evosea</taxon>
        <taxon>Archamoebae</taxon>
        <taxon>Mastigamoebida</taxon>
        <taxon>Entamoebidae</taxon>
        <taxon>Entamoeba</taxon>
    </lineage>
</organism>
<evidence type="ECO:0000256" key="2">
    <source>
        <dbReference type="ARBA" id="ARBA00004496"/>
    </source>
</evidence>
<proteinExistence type="inferred from homology"/>
<comment type="subcellular location">
    <subcellularLocation>
        <location evidence="2">Cytoplasm</location>
    </subcellularLocation>
    <subcellularLocation>
        <location evidence="1">Nucleus</location>
    </subcellularLocation>
</comment>
<dbReference type="EC" id="2.3.1.257" evidence="4"/>
<dbReference type="InterPro" id="IPR000182">
    <property type="entry name" value="GNAT_dom"/>
</dbReference>
<protein>
    <recommendedName>
        <fullName evidence="5">N-alpha-acetyltransferase 40</fullName>
        <ecNumber evidence="4">2.3.1.257</ecNumber>
    </recommendedName>
</protein>
<evidence type="ECO:0000256" key="5">
    <source>
        <dbReference type="ARBA" id="ARBA00015043"/>
    </source>
</evidence>
<dbReference type="Gene3D" id="3.40.630.30">
    <property type="match status" value="1"/>
</dbReference>
<sequence>MRRTNQKATRGNLLLKMANELQLNNEKLTTHPIEIIPCKSIKKEQLQMCFELVKENMFSLDSVSSLGWNDHDKMEEMKQGNGFYILFKEGFVCIRFELFGNGIQCYLWEIQIKKEYRRQGIGKEMMNVIEIISKKAHCSEISLLVLKSNIEGKAFYDKLNFEVKKQDSKDQDYWIMRKKLN</sequence>
<evidence type="ECO:0000256" key="1">
    <source>
        <dbReference type="ARBA" id="ARBA00004123"/>
    </source>
</evidence>
<evidence type="ECO:0000313" key="13">
    <source>
        <dbReference type="EMBL" id="GAB1219066.1"/>
    </source>
</evidence>
<dbReference type="InterPro" id="IPR016181">
    <property type="entry name" value="Acyl_CoA_acyltransferase"/>
</dbReference>